<dbReference type="AlphaFoldDB" id="A0A0D1Y4N8"/>
<dbReference type="GeneID" id="27339080"/>
<evidence type="ECO:0000313" key="2">
    <source>
        <dbReference type="Proteomes" id="UP000053328"/>
    </source>
</evidence>
<dbReference type="STRING" id="91928.A0A0D1Y4N8"/>
<dbReference type="VEuPathDB" id="FungiDB:PV08_11997"/>
<gene>
    <name evidence="1" type="ORF">PV08_11997</name>
</gene>
<evidence type="ECO:0000313" key="1">
    <source>
        <dbReference type="EMBL" id="KIW09896.1"/>
    </source>
</evidence>
<keyword evidence="2" id="KW-1185">Reference proteome</keyword>
<reference evidence="1 2" key="1">
    <citation type="submission" date="2015-01" db="EMBL/GenBank/DDBJ databases">
        <title>The Genome Sequence of Exophiala spinifera CBS89968.</title>
        <authorList>
            <consortium name="The Broad Institute Genomics Platform"/>
            <person name="Cuomo C."/>
            <person name="de Hoog S."/>
            <person name="Gorbushina A."/>
            <person name="Stielow B."/>
            <person name="Teixiera M."/>
            <person name="Abouelleil A."/>
            <person name="Chapman S.B."/>
            <person name="Priest M."/>
            <person name="Young S.K."/>
            <person name="Wortman J."/>
            <person name="Nusbaum C."/>
            <person name="Birren B."/>
        </authorList>
    </citation>
    <scope>NUCLEOTIDE SEQUENCE [LARGE SCALE GENOMIC DNA]</scope>
    <source>
        <strain evidence="1 2">CBS 89968</strain>
    </source>
</reference>
<dbReference type="Proteomes" id="UP000053328">
    <property type="component" value="Unassembled WGS sequence"/>
</dbReference>
<name>A0A0D1Y4N8_9EURO</name>
<dbReference type="EMBL" id="KN847502">
    <property type="protein sequence ID" value="KIW09896.1"/>
    <property type="molecule type" value="Genomic_DNA"/>
</dbReference>
<accession>A0A0D1Y4N8</accession>
<protein>
    <submittedName>
        <fullName evidence="1">Uncharacterized protein</fullName>
    </submittedName>
</protein>
<sequence>MPRPREKSPRRPKLSARQMRMLIDRYRIDFRGPLSPSQWPEGHPEIFNRVRQIRLIEFDEYRPDETTDRGFSASQLKKCAYELFKVANTDRKKRANESDLRRSTEPLVFRRFREEMKWCQVPLKRNLSSHALT</sequence>
<proteinExistence type="predicted"/>
<dbReference type="HOGENOM" id="CLU_1906766_0_0_1"/>
<dbReference type="RefSeq" id="XP_016230112.1">
    <property type="nucleotide sequence ID" value="XM_016386304.1"/>
</dbReference>
<organism evidence="1 2">
    <name type="scientific">Exophiala spinifera</name>
    <dbReference type="NCBI Taxonomy" id="91928"/>
    <lineage>
        <taxon>Eukaryota</taxon>
        <taxon>Fungi</taxon>
        <taxon>Dikarya</taxon>
        <taxon>Ascomycota</taxon>
        <taxon>Pezizomycotina</taxon>
        <taxon>Eurotiomycetes</taxon>
        <taxon>Chaetothyriomycetidae</taxon>
        <taxon>Chaetothyriales</taxon>
        <taxon>Herpotrichiellaceae</taxon>
        <taxon>Exophiala</taxon>
    </lineage>
</organism>